<name>A0A8H8DEK9_9FUNG</name>
<keyword evidence="1" id="KW-0436">Ligase</keyword>
<dbReference type="GO" id="GO:0005829">
    <property type="term" value="C:cytosol"/>
    <property type="evidence" value="ECO:0007669"/>
    <property type="project" value="TreeGrafter"/>
</dbReference>
<dbReference type="EMBL" id="JAEFCI010012941">
    <property type="protein sequence ID" value="KAG5455690.1"/>
    <property type="molecule type" value="Genomic_DNA"/>
</dbReference>
<evidence type="ECO:0000256" key="3">
    <source>
        <dbReference type="ARBA" id="ARBA00022840"/>
    </source>
</evidence>
<dbReference type="InterPro" id="IPR018149">
    <property type="entry name" value="Lys-tRNA-synth_II_C"/>
</dbReference>
<evidence type="ECO:0000256" key="2">
    <source>
        <dbReference type="ARBA" id="ARBA00022741"/>
    </source>
</evidence>
<dbReference type="InterPro" id="IPR045864">
    <property type="entry name" value="aa-tRNA-synth_II/BPL/LPL"/>
</dbReference>
<dbReference type="Pfam" id="PF00152">
    <property type="entry name" value="tRNA-synt_2"/>
    <property type="match status" value="1"/>
</dbReference>
<dbReference type="Proteomes" id="UP000673691">
    <property type="component" value="Unassembled WGS sequence"/>
</dbReference>
<dbReference type="PROSITE" id="PS50862">
    <property type="entry name" value="AA_TRNA_LIGASE_II"/>
    <property type="match status" value="1"/>
</dbReference>
<accession>A0A8H8DEK9</accession>
<keyword evidence="2" id="KW-0547">Nucleotide-binding</keyword>
<proteinExistence type="predicted"/>
<dbReference type="GO" id="GO:0005524">
    <property type="term" value="F:ATP binding"/>
    <property type="evidence" value="ECO:0007669"/>
    <property type="project" value="UniProtKB-KW"/>
</dbReference>
<dbReference type="PANTHER" id="PTHR42918">
    <property type="entry name" value="LYSYL-TRNA SYNTHETASE"/>
    <property type="match status" value="1"/>
</dbReference>
<organism evidence="5 6">
    <name type="scientific">Olpidium bornovanus</name>
    <dbReference type="NCBI Taxonomy" id="278681"/>
    <lineage>
        <taxon>Eukaryota</taxon>
        <taxon>Fungi</taxon>
        <taxon>Fungi incertae sedis</taxon>
        <taxon>Olpidiomycota</taxon>
        <taxon>Olpidiomycotina</taxon>
        <taxon>Olpidiomycetes</taxon>
        <taxon>Olpidiales</taxon>
        <taxon>Olpidiaceae</taxon>
        <taxon>Olpidium</taxon>
    </lineage>
</organism>
<evidence type="ECO:0000256" key="1">
    <source>
        <dbReference type="ARBA" id="ARBA00022598"/>
    </source>
</evidence>
<feature type="domain" description="Aminoacyl-transfer RNA synthetases class-II family profile" evidence="4">
    <location>
        <begin position="20"/>
        <end position="90"/>
    </location>
</feature>
<sequence>MPSLLAPILALPPEVYVDVIIRCMRRFFDERGFLEVETPILTAMPGGAKARPFLTRSGGLEDHQWALRIAPELHLKVGSVMRRGRVYFAH</sequence>
<evidence type="ECO:0000313" key="5">
    <source>
        <dbReference type="EMBL" id="KAG5455690.1"/>
    </source>
</evidence>
<dbReference type="PRINTS" id="PR00982">
    <property type="entry name" value="TRNASYNTHLYS"/>
</dbReference>
<reference evidence="5 6" key="1">
    <citation type="journal article" name="Sci. Rep.">
        <title>Genome-scale phylogenetic analyses confirm Olpidium as the closest living zoosporic fungus to the non-flagellated, terrestrial fungi.</title>
        <authorList>
            <person name="Chang Y."/>
            <person name="Rochon D."/>
            <person name="Sekimoto S."/>
            <person name="Wang Y."/>
            <person name="Chovatia M."/>
            <person name="Sandor L."/>
            <person name="Salamov A."/>
            <person name="Grigoriev I.V."/>
            <person name="Stajich J.E."/>
            <person name="Spatafora J.W."/>
        </authorList>
    </citation>
    <scope>NUCLEOTIDE SEQUENCE [LARGE SCALE GENOMIC DNA]</scope>
    <source>
        <strain evidence="5">S191</strain>
    </source>
</reference>
<dbReference type="PANTHER" id="PTHR42918:SF15">
    <property type="entry name" value="LYSINE--TRNA LIGASE, CHLOROPLASTIC_MITOCHONDRIAL"/>
    <property type="match status" value="1"/>
</dbReference>
<dbReference type="GO" id="GO:0000049">
    <property type="term" value="F:tRNA binding"/>
    <property type="evidence" value="ECO:0007669"/>
    <property type="project" value="TreeGrafter"/>
</dbReference>
<dbReference type="GO" id="GO:0004824">
    <property type="term" value="F:lysine-tRNA ligase activity"/>
    <property type="evidence" value="ECO:0007669"/>
    <property type="project" value="InterPro"/>
</dbReference>
<dbReference type="AlphaFoldDB" id="A0A8H8DEK9"/>
<comment type="caution">
    <text evidence="5">The sequence shown here is derived from an EMBL/GenBank/DDBJ whole genome shotgun (WGS) entry which is preliminary data.</text>
</comment>
<dbReference type="OrthoDB" id="21243at2759"/>
<dbReference type="SUPFAM" id="SSF55681">
    <property type="entry name" value="Class II aaRS and biotin synthetases"/>
    <property type="match status" value="1"/>
</dbReference>
<dbReference type="InterPro" id="IPR004364">
    <property type="entry name" value="Aa-tRNA-synt_II"/>
</dbReference>
<dbReference type="GO" id="GO:0006430">
    <property type="term" value="P:lysyl-tRNA aminoacylation"/>
    <property type="evidence" value="ECO:0007669"/>
    <property type="project" value="InterPro"/>
</dbReference>
<keyword evidence="6" id="KW-1185">Reference proteome</keyword>
<evidence type="ECO:0000259" key="4">
    <source>
        <dbReference type="PROSITE" id="PS50862"/>
    </source>
</evidence>
<gene>
    <name evidence="5" type="ORF">BJ554DRAFT_4803</name>
</gene>
<dbReference type="Gene3D" id="3.30.930.10">
    <property type="entry name" value="Bira Bifunctional Protein, Domain 2"/>
    <property type="match status" value="1"/>
</dbReference>
<protein>
    <recommendedName>
        <fullName evidence="4">Aminoacyl-transfer RNA synthetases class-II family profile domain-containing protein</fullName>
    </recommendedName>
</protein>
<keyword evidence="3" id="KW-0067">ATP-binding</keyword>
<evidence type="ECO:0000313" key="6">
    <source>
        <dbReference type="Proteomes" id="UP000673691"/>
    </source>
</evidence>
<dbReference type="InterPro" id="IPR006195">
    <property type="entry name" value="aa-tRNA-synth_II"/>
</dbReference>